<accession>A0AAN8T141</accession>
<keyword evidence="2" id="KW-1185">Reference proteome</keyword>
<name>A0AAN8T141_SOLBU</name>
<dbReference type="Proteomes" id="UP001371456">
    <property type="component" value="Unassembled WGS sequence"/>
</dbReference>
<proteinExistence type="predicted"/>
<reference evidence="1 2" key="1">
    <citation type="submission" date="2024-02" db="EMBL/GenBank/DDBJ databases">
        <title>de novo genome assembly of Solanum bulbocastanum strain 11H21.</title>
        <authorList>
            <person name="Hosaka A.J."/>
        </authorList>
    </citation>
    <scope>NUCLEOTIDE SEQUENCE [LARGE SCALE GENOMIC DNA]</scope>
    <source>
        <tissue evidence="1">Young leaves</tissue>
    </source>
</reference>
<comment type="caution">
    <text evidence="1">The sequence shown here is derived from an EMBL/GenBank/DDBJ whole genome shotgun (WGS) entry which is preliminary data.</text>
</comment>
<evidence type="ECO:0000313" key="2">
    <source>
        <dbReference type="Proteomes" id="UP001371456"/>
    </source>
</evidence>
<gene>
    <name evidence="1" type="ORF">RDI58_027658</name>
</gene>
<dbReference type="EMBL" id="JBANQN010000011">
    <property type="protein sequence ID" value="KAK6776657.1"/>
    <property type="molecule type" value="Genomic_DNA"/>
</dbReference>
<dbReference type="AlphaFoldDB" id="A0AAN8T141"/>
<organism evidence="1 2">
    <name type="scientific">Solanum bulbocastanum</name>
    <name type="common">Wild potato</name>
    <dbReference type="NCBI Taxonomy" id="147425"/>
    <lineage>
        <taxon>Eukaryota</taxon>
        <taxon>Viridiplantae</taxon>
        <taxon>Streptophyta</taxon>
        <taxon>Embryophyta</taxon>
        <taxon>Tracheophyta</taxon>
        <taxon>Spermatophyta</taxon>
        <taxon>Magnoliopsida</taxon>
        <taxon>eudicotyledons</taxon>
        <taxon>Gunneridae</taxon>
        <taxon>Pentapetalae</taxon>
        <taxon>asterids</taxon>
        <taxon>lamiids</taxon>
        <taxon>Solanales</taxon>
        <taxon>Solanaceae</taxon>
        <taxon>Solanoideae</taxon>
        <taxon>Solaneae</taxon>
        <taxon>Solanum</taxon>
    </lineage>
</organism>
<evidence type="ECO:0000313" key="1">
    <source>
        <dbReference type="EMBL" id="KAK6776657.1"/>
    </source>
</evidence>
<protein>
    <submittedName>
        <fullName evidence="1">Uncharacterized protein</fullName>
    </submittedName>
</protein>
<sequence length="132" mass="15123">MKSLKGLTQQNQLNAVVFCVSPHFVDMDKSIEMLSLAKKLVKLPNFVKRNKVVVTNKRKGLVSVSQKLKGFMCTFWTKKNDDLLMKKTRNCPLNGVQSLLFSGGQHNPAWIDINLKFLSFCLFYGKKWDLIL</sequence>